<dbReference type="EMBL" id="SNXO01000011">
    <property type="protein sequence ID" value="TDP57652.1"/>
    <property type="molecule type" value="Genomic_DNA"/>
</dbReference>
<keyword evidence="2" id="KW-1185">Reference proteome</keyword>
<dbReference type="OrthoDB" id="2084056at2"/>
<protein>
    <submittedName>
        <fullName evidence="1">Uncharacterized protein</fullName>
    </submittedName>
</protein>
<accession>A0A4V3CRP9</accession>
<dbReference type="Proteomes" id="UP000295500">
    <property type="component" value="Unassembled WGS sequence"/>
</dbReference>
<evidence type="ECO:0000313" key="1">
    <source>
        <dbReference type="EMBL" id="TDP57652.1"/>
    </source>
</evidence>
<reference evidence="1 2" key="1">
    <citation type="submission" date="2019-03" db="EMBL/GenBank/DDBJ databases">
        <title>Genomic Encyclopedia of Type Strains, Phase IV (KMG-IV): sequencing the most valuable type-strain genomes for metagenomic binning, comparative biology and taxonomic classification.</title>
        <authorList>
            <person name="Goeker M."/>
        </authorList>
    </citation>
    <scope>NUCLEOTIDE SEQUENCE [LARGE SCALE GENOMIC DNA]</scope>
    <source>
        <strain evidence="1 2">DSM 28287</strain>
    </source>
</reference>
<gene>
    <name evidence="1" type="ORF">EV211_11120</name>
</gene>
<name>A0A4V3CRP9_9FIRM</name>
<sequence>MKNTVDYPAYLELGLKDGQVSSVNGKEFNKTGVEKMIEYVCEGENVTKTDVINKVHNLQQINGSITLKLFNGAVTAI</sequence>
<evidence type="ECO:0000313" key="2">
    <source>
        <dbReference type="Proteomes" id="UP000295500"/>
    </source>
</evidence>
<dbReference type="RefSeq" id="WP_133528170.1">
    <property type="nucleotide sequence ID" value="NZ_SNXO01000011.1"/>
</dbReference>
<organism evidence="1 2">
    <name type="scientific">Aminicella lysinilytica</name>
    <dbReference type="NCBI Taxonomy" id="433323"/>
    <lineage>
        <taxon>Bacteria</taxon>
        <taxon>Bacillati</taxon>
        <taxon>Bacillota</taxon>
        <taxon>Clostridia</taxon>
        <taxon>Peptostreptococcales</taxon>
        <taxon>Anaerovoracaceae</taxon>
        <taxon>Aminicella</taxon>
    </lineage>
</organism>
<dbReference type="AlphaFoldDB" id="A0A4V3CRP9"/>
<comment type="caution">
    <text evidence="1">The sequence shown here is derived from an EMBL/GenBank/DDBJ whole genome shotgun (WGS) entry which is preliminary data.</text>
</comment>
<proteinExistence type="predicted"/>